<comment type="caution">
    <text evidence="1">The sequence shown here is derived from an EMBL/GenBank/DDBJ whole genome shotgun (WGS) entry which is preliminary data.</text>
</comment>
<organism evidence="1 2">
    <name type="scientific">Luethyella okanaganae</name>
    <dbReference type="NCBI Taxonomy" id="69372"/>
    <lineage>
        <taxon>Bacteria</taxon>
        <taxon>Bacillati</taxon>
        <taxon>Actinomycetota</taxon>
        <taxon>Actinomycetes</taxon>
        <taxon>Micrococcales</taxon>
        <taxon>Microbacteriaceae</taxon>
        <taxon>Luethyella</taxon>
    </lineage>
</organism>
<dbReference type="RefSeq" id="WP_386726800.1">
    <property type="nucleotide sequence ID" value="NZ_JBHSTP010000001.1"/>
</dbReference>
<name>A0ABW1VCW0_9MICO</name>
<evidence type="ECO:0000313" key="2">
    <source>
        <dbReference type="Proteomes" id="UP001596306"/>
    </source>
</evidence>
<protein>
    <submittedName>
        <fullName evidence="1">Uncharacterized protein</fullName>
    </submittedName>
</protein>
<reference evidence="2" key="1">
    <citation type="journal article" date="2019" name="Int. J. Syst. Evol. Microbiol.">
        <title>The Global Catalogue of Microorganisms (GCM) 10K type strain sequencing project: providing services to taxonomists for standard genome sequencing and annotation.</title>
        <authorList>
            <consortium name="The Broad Institute Genomics Platform"/>
            <consortium name="The Broad Institute Genome Sequencing Center for Infectious Disease"/>
            <person name="Wu L."/>
            <person name="Ma J."/>
        </authorList>
    </citation>
    <scope>NUCLEOTIDE SEQUENCE [LARGE SCALE GENOMIC DNA]</scope>
    <source>
        <strain evidence="2">CCUG 43304</strain>
    </source>
</reference>
<keyword evidence="2" id="KW-1185">Reference proteome</keyword>
<gene>
    <name evidence="1" type="ORF">ACFQB0_01760</name>
</gene>
<dbReference type="EMBL" id="JBHSTP010000001">
    <property type="protein sequence ID" value="MFC6354841.1"/>
    <property type="molecule type" value="Genomic_DNA"/>
</dbReference>
<proteinExistence type="predicted"/>
<accession>A0ABW1VCW0</accession>
<dbReference type="Proteomes" id="UP001596306">
    <property type="component" value="Unassembled WGS sequence"/>
</dbReference>
<sequence length="198" mass="22160">MRWDSLFDDLESQLEHELNADEVDLRAEEERLRIGRLSLRARLAALAASRVDGRIIRLELLSGVVVAIRPITFGKDWLSGDLVDGSRRDSQCIVPTAAVVAVLIDRSGVEPSLRSLAETPERLADRIGVAFVLRDLCRRRKAIELVTTSGSVHGTIDRVGRDHLDLAVHETGLPRRESSVSQYRIVPLERIQLVRIDD</sequence>
<evidence type="ECO:0000313" key="1">
    <source>
        <dbReference type="EMBL" id="MFC6354841.1"/>
    </source>
</evidence>